<feature type="region of interest" description="Disordered" evidence="1">
    <location>
        <begin position="16"/>
        <end position="95"/>
    </location>
</feature>
<comment type="caution">
    <text evidence="2">The sequence shown here is derived from an EMBL/GenBank/DDBJ whole genome shotgun (WGS) entry which is preliminary data.</text>
</comment>
<evidence type="ECO:0000313" key="3">
    <source>
        <dbReference type="Proteomes" id="UP000549394"/>
    </source>
</evidence>
<dbReference type="EMBL" id="CAJFCJ010000023">
    <property type="protein sequence ID" value="CAD5124789.1"/>
    <property type="molecule type" value="Genomic_DNA"/>
</dbReference>
<sequence length="95" mass="10651">MSAAYVTFKKYVAMTSYRSAASRKSSEKLKAMDMGGGEFRGVRNDEQANRGSSRPSYVGGGRTSSDSLLRKDDREGGRKKERESEEEDKKERQSD</sequence>
<name>A0A7I8W9H2_9ANNE</name>
<evidence type="ECO:0000256" key="1">
    <source>
        <dbReference type="SAM" id="MobiDB-lite"/>
    </source>
</evidence>
<gene>
    <name evidence="2" type="ORF">DGYR_LOCUS12276</name>
</gene>
<organism evidence="2 3">
    <name type="scientific">Dimorphilus gyrociliatus</name>
    <dbReference type="NCBI Taxonomy" id="2664684"/>
    <lineage>
        <taxon>Eukaryota</taxon>
        <taxon>Metazoa</taxon>
        <taxon>Spiralia</taxon>
        <taxon>Lophotrochozoa</taxon>
        <taxon>Annelida</taxon>
        <taxon>Polychaeta</taxon>
        <taxon>Polychaeta incertae sedis</taxon>
        <taxon>Dinophilidae</taxon>
        <taxon>Dimorphilus</taxon>
    </lineage>
</organism>
<accession>A0A7I8W9H2</accession>
<keyword evidence="3" id="KW-1185">Reference proteome</keyword>
<feature type="compositionally biased region" description="Basic and acidic residues" evidence="1">
    <location>
        <begin position="68"/>
        <end position="95"/>
    </location>
</feature>
<proteinExistence type="predicted"/>
<reference evidence="2 3" key="1">
    <citation type="submission" date="2020-08" db="EMBL/GenBank/DDBJ databases">
        <authorList>
            <person name="Hejnol A."/>
        </authorList>
    </citation>
    <scope>NUCLEOTIDE SEQUENCE [LARGE SCALE GENOMIC DNA]</scope>
</reference>
<dbReference type="AlphaFoldDB" id="A0A7I8W9H2"/>
<dbReference type="Proteomes" id="UP000549394">
    <property type="component" value="Unassembled WGS sequence"/>
</dbReference>
<protein>
    <submittedName>
        <fullName evidence="2">DgyrCDS13051</fullName>
    </submittedName>
</protein>
<evidence type="ECO:0000313" key="2">
    <source>
        <dbReference type="EMBL" id="CAD5124789.1"/>
    </source>
</evidence>